<organism evidence="2">
    <name type="scientific">marine sediment metagenome</name>
    <dbReference type="NCBI Taxonomy" id="412755"/>
    <lineage>
        <taxon>unclassified sequences</taxon>
        <taxon>metagenomes</taxon>
        <taxon>ecological metagenomes</taxon>
    </lineage>
</organism>
<name>A0A0F9XP43_9ZZZZ</name>
<feature type="region of interest" description="Disordered" evidence="1">
    <location>
        <begin position="23"/>
        <end position="42"/>
    </location>
</feature>
<proteinExistence type="predicted"/>
<accession>A0A0F9XP43</accession>
<reference evidence="2" key="1">
    <citation type="journal article" date="2015" name="Nature">
        <title>Complex archaea that bridge the gap between prokaryotes and eukaryotes.</title>
        <authorList>
            <person name="Spang A."/>
            <person name="Saw J.H."/>
            <person name="Jorgensen S.L."/>
            <person name="Zaremba-Niedzwiedzka K."/>
            <person name="Martijn J."/>
            <person name="Lind A.E."/>
            <person name="van Eijk R."/>
            <person name="Schleper C."/>
            <person name="Guy L."/>
            <person name="Ettema T.J."/>
        </authorList>
    </citation>
    <scope>NUCLEOTIDE SEQUENCE</scope>
</reference>
<protein>
    <submittedName>
        <fullName evidence="2">Uncharacterized protein</fullName>
    </submittedName>
</protein>
<comment type="caution">
    <text evidence="2">The sequence shown here is derived from an EMBL/GenBank/DDBJ whole genome shotgun (WGS) entry which is preliminary data.</text>
</comment>
<dbReference type="AlphaFoldDB" id="A0A0F9XP43"/>
<dbReference type="PROSITE" id="PS51257">
    <property type="entry name" value="PROKAR_LIPOPROTEIN"/>
    <property type="match status" value="1"/>
</dbReference>
<feature type="compositionally biased region" description="Basic and acidic residues" evidence="1">
    <location>
        <begin position="28"/>
        <end position="42"/>
    </location>
</feature>
<evidence type="ECO:0000313" key="2">
    <source>
        <dbReference type="EMBL" id="KKO01167.1"/>
    </source>
</evidence>
<sequence>MKTTQAITITAFTVLLAACSQEMEPEQVESHNTGDHTAQEHDLSALSEDDMRNASLQGELGCSFTTNSESVLLVAMGVVASSDPAEGLVKVDNELRQVSAPGGFDGMWRGATFEGDGHSIQITVTGEAEGSGESPPYPADITLEGTDQSAISGRWTCGP</sequence>
<evidence type="ECO:0000256" key="1">
    <source>
        <dbReference type="SAM" id="MobiDB-lite"/>
    </source>
</evidence>
<gene>
    <name evidence="2" type="ORF">LCGC14_0121520</name>
</gene>
<dbReference type="EMBL" id="LAZR01000037">
    <property type="protein sequence ID" value="KKO01167.1"/>
    <property type="molecule type" value="Genomic_DNA"/>
</dbReference>